<sequence>MDYPKGLDPSVSKQHLLYHSFSPLVSLQSSHNVDLFFQSVLNNDNDSSISSTLQVFKPFGNNIKNAIPNQQFKITNTQLITKSHDYFPIRFESTIQEILSVTAAQQQQQQQQQQQHQNHRKSHDGVSVSSRDSTSSSKSEIPSSIVQEAPQLEQLFRVSSLEQYLRHAAKDENNDKDLYLTFLDKVITTNRPTAFETFNHPVAQVFVIDYDHDSVDDLRKMIVEFRNYNFPKYFQIDDLLMHVFVVFDSTKYNASELSSFQSNIRVKLNIESTLLAVKASGNDEEKPVTLSLIENCTIEEHLQRLSLHEATSTFSMPASIDTSIKFGINTFINKCLIPHMQNKVRTWDDQVLQPKKSITGRFFSASRKLFNNNSDSNLVSSTSTSSHHSSFNHRENQYYKSSPEQMTRKLADWTLMLRDYKYAYSTYDVVRKDYSNERAWLYVASTQEMCIVSLLLQHTTNSSNPPDRNTLRRIKHDIIEPYMDSLSYTFKSRLNLKSYSLASFVIVVELLLSMSQTYQQSIWWFDLIEKYLHKLIVDFDTSMANAPYSVIKALLLERLGYNSGRFFITSGKYNTTDSSVEDINDPLEEEEEEEGMYQNKFKLAPTSSSMGLTKFRTSALWYLLAMNEWSEAKSKSQIERLLPNVLEIYQGGADKEDTIDNDSQLWFNRKGYLLSRIRDV</sequence>
<feature type="compositionally biased region" description="Low complexity" evidence="1">
    <location>
        <begin position="376"/>
        <end position="389"/>
    </location>
</feature>
<dbReference type="GeneID" id="93651250"/>
<name>A0A8H8DDC0_9ASCO</name>
<dbReference type="Proteomes" id="UP000669133">
    <property type="component" value="Unassembled WGS sequence"/>
</dbReference>
<gene>
    <name evidence="2" type="ORF">I9W82_002621</name>
</gene>
<feature type="region of interest" description="Disordered" evidence="1">
    <location>
        <begin position="106"/>
        <end position="143"/>
    </location>
</feature>
<comment type="caution">
    <text evidence="2">The sequence shown here is derived from an EMBL/GenBank/DDBJ whole genome shotgun (WGS) entry which is preliminary data.</text>
</comment>
<dbReference type="PANTHER" id="PTHR12975:SF6">
    <property type="entry name" value="TRAFFICKING PROTEIN PARTICLE COMPLEX SUBUNIT 8"/>
    <property type="match status" value="1"/>
</dbReference>
<feature type="compositionally biased region" description="Low complexity" evidence="1">
    <location>
        <begin position="127"/>
        <end position="143"/>
    </location>
</feature>
<evidence type="ECO:0000313" key="3">
    <source>
        <dbReference type="Proteomes" id="UP000669133"/>
    </source>
</evidence>
<dbReference type="Pfam" id="PF12739">
    <property type="entry name" value="TRAPPC-Trs85"/>
    <property type="match status" value="1"/>
</dbReference>
<dbReference type="AlphaFoldDB" id="A0A8H8DDC0"/>
<dbReference type="OrthoDB" id="203724at2759"/>
<evidence type="ECO:0008006" key="4">
    <source>
        <dbReference type="Google" id="ProtNLM"/>
    </source>
</evidence>
<feature type="compositionally biased region" description="Low complexity" evidence="1">
    <location>
        <begin position="106"/>
        <end position="116"/>
    </location>
</feature>
<proteinExistence type="predicted"/>
<reference evidence="2 3" key="1">
    <citation type="submission" date="2020-12" db="EMBL/GenBank/DDBJ databases">
        <title>Effect of drift, selection, and recombination on the evolution of hybrid genomes in Candida yeast pathogens.</title>
        <authorList>
            <person name="Mixao V."/>
            <person name="Ksiezopolska E."/>
            <person name="Saus E."/>
            <person name="Boekhout T."/>
            <person name="Gacser A."/>
            <person name="Gabaldon T."/>
        </authorList>
    </citation>
    <scope>NUCLEOTIDE SEQUENCE [LARGE SCALE GENOMIC DNA]</scope>
    <source>
        <strain evidence="2 3">BP57</strain>
    </source>
</reference>
<dbReference type="PANTHER" id="PTHR12975">
    <property type="entry name" value="TRANSPORT PROTEIN TRAPP"/>
    <property type="match status" value="1"/>
</dbReference>
<protein>
    <recommendedName>
        <fullName evidence="4">Trafficking protein particle complex III-specific subunit 85</fullName>
    </recommendedName>
</protein>
<keyword evidence="3" id="KW-1185">Reference proteome</keyword>
<dbReference type="RefSeq" id="XP_067549856.1">
    <property type="nucleotide sequence ID" value="XM_067691497.1"/>
</dbReference>
<evidence type="ECO:0000313" key="2">
    <source>
        <dbReference type="EMBL" id="KAG5420740.1"/>
    </source>
</evidence>
<evidence type="ECO:0000256" key="1">
    <source>
        <dbReference type="SAM" id="MobiDB-lite"/>
    </source>
</evidence>
<dbReference type="GO" id="GO:1990072">
    <property type="term" value="C:TRAPPIII protein complex"/>
    <property type="evidence" value="ECO:0007669"/>
    <property type="project" value="TreeGrafter"/>
</dbReference>
<dbReference type="InterPro" id="IPR024420">
    <property type="entry name" value="TRAPP_III_complex_Trs85"/>
</dbReference>
<feature type="region of interest" description="Disordered" evidence="1">
    <location>
        <begin position="376"/>
        <end position="403"/>
    </location>
</feature>
<organism evidence="2 3">
    <name type="scientific">Candida metapsilosis</name>
    <dbReference type="NCBI Taxonomy" id="273372"/>
    <lineage>
        <taxon>Eukaryota</taxon>
        <taxon>Fungi</taxon>
        <taxon>Dikarya</taxon>
        <taxon>Ascomycota</taxon>
        <taxon>Saccharomycotina</taxon>
        <taxon>Pichiomycetes</taxon>
        <taxon>Debaryomycetaceae</taxon>
        <taxon>Candida/Lodderomyces clade</taxon>
        <taxon>Candida</taxon>
    </lineage>
</organism>
<dbReference type="EMBL" id="JAEOAQ010000002">
    <property type="protein sequence ID" value="KAG5420740.1"/>
    <property type="molecule type" value="Genomic_DNA"/>
</dbReference>
<accession>A0A8H8DDC0</accession>